<protein>
    <submittedName>
        <fullName evidence="1">Uncharacterized protein</fullName>
    </submittedName>
</protein>
<gene>
    <name evidence="1" type="ORF">L916_12503</name>
</gene>
<dbReference type="EMBL" id="KI674018">
    <property type="protein sequence ID" value="ETL35358.1"/>
    <property type="molecule type" value="Genomic_DNA"/>
</dbReference>
<feature type="non-terminal residue" evidence="1">
    <location>
        <position position="1"/>
    </location>
</feature>
<dbReference type="AlphaFoldDB" id="W2IPP8"/>
<accession>W2IPP8</accession>
<dbReference type="Proteomes" id="UP000053864">
    <property type="component" value="Unassembled WGS sequence"/>
</dbReference>
<dbReference type="VEuPathDB" id="FungiDB:PPTG_02983"/>
<proteinExistence type="predicted"/>
<evidence type="ECO:0000313" key="1">
    <source>
        <dbReference type="EMBL" id="ETL35358.1"/>
    </source>
</evidence>
<reference evidence="1" key="1">
    <citation type="submission" date="2013-11" db="EMBL/GenBank/DDBJ databases">
        <title>The Genome Sequence of Phytophthora parasitica CJ05E6.</title>
        <authorList>
            <consortium name="The Broad Institute Genomics Platform"/>
            <person name="Russ C."/>
            <person name="Tyler B."/>
            <person name="Panabieres F."/>
            <person name="Shan W."/>
            <person name="Tripathy S."/>
            <person name="Grunwald N."/>
            <person name="Machado M."/>
            <person name="Johnson C.S."/>
            <person name="Arredondo F."/>
            <person name="Hong C."/>
            <person name="Coffey M."/>
            <person name="Young S.K."/>
            <person name="Zeng Q."/>
            <person name="Gargeya S."/>
            <person name="Fitzgerald M."/>
            <person name="Abouelleil A."/>
            <person name="Alvarado L."/>
            <person name="Chapman S.B."/>
            <person name="Gainer-Dewar J."/>
            <person name="Goldberg J."/>
            <person name="Griggs A."/>
            <person name="Gujja S."/>
            <person name="Hansen M."/>
            <person name="Howarth C."/>
            <person name="Imamovic A."/>
            <person name="Ireland A."/>
            <person name="Larimer J."/>
            <person name="McCowan C."/>
            <person name="Murphy C."/>
            <person name="Pearson M."/>
            <person name="Poon T.W."/>
            <person name="Priest M."/>
            <person name="Roberts A."/>
            <person name="Saif S."/>
            <person name="Shea T."/>
            <person name="Sykes S."/>
            <person name="Wortman J."/>
            <person name="Nusbaum C."/>
            <person name="Birren B."/>
        </authorList>
    </citation>
    <scope>NUCLEOTIDE SEQUENCE [LARGE SCALE GENOMIC DNA]</scope>
    <source>
        <strain evidence="1">CJ05E6</strain>
    </source>
</reference>
<organism evidence="1">
    <name type="scientific">Phytophthora nicotianae</name>
    <name type="common">Potato buckeye rot agent</name>
    <name type="synonym">Phytophthora parasitica</name>
    <dbReference type="NCBI Taxonomy" id="4792"/>
    <lineage>
        <taxon>Eukaryota</taxon>
        <taxon>Sar</taxon>
        <taxon>Stramenopiles</taxon>
        <taxon>Oomycota</taxon>
        <taxon>Peronosporomycetes</taxon>
        <taxon>Peronosporales</taxon>
        <taxon>Peronosporaceae</taxon>
        <taxon>Phytophthora</taxon>
    </lineage>
</organism>
<name>W2IPP8_PHYNI</name>
<sequence>SNVRGKQTYRKYVDNDSVMIVWKSLTEPVEINGVKLSGLWCNQVGWIVLRGVNISPEDAQSGLIDTSKTMMSTSLRSYCRMRVELQDDIADQELQVGALTNFVVNSHDAITDVCGKLINQVLVEEDWNINVGWII</sequence>